<gene>
    <name evidence="2" type="ORF">B0I36DRAFT_388133</name>
</gene>
<evidence type="ECO:0000313" key="2">
    <source>
        <dbReference type="EMBL" id="KAH7021424.1"/>
    </source>
</evidence>
<sequence length="192" mass="20405">MRTISAFTIAMAILMPATILATVVHPSSSASSPYPDDDDTMHATALLEARQNLGTTLSQLSDLVSILNQIVTSLKPQFFEDMSTLITGLADLMAAPLPAQLRGLINTATDLLGGLGPVLRFIGKIDFASLTESAQGLFEPQFVADRVKLMKDVSGLITTQFIQKVVDVVDELAPLIAAVSQFITALIASFIG</sequence>
<protein>
    <recommendedName>
        <fullName evidence="4">Hydrophobic surface binding protein A-domain-containing protein</fullName>
    </recommendedName>
</protein>
<keyword evidence="3" id="KW-1185">Reference proteome</keyword>
<comment type="caution">
    <text evidence="2">The sequence shown here is derived from an EMBL/GenBank/DDBJ whole genome shotgun (WGS) entry which is preliminary data.</text>
</comment>
<organism evidence="2 3">
    <name type="scientific">Microdochium trichocladiopsis</name>
    <dbReference type="NCBI Taxonomy" id="1682393"/>
    <lineage>
        <taxon>Eukaryota</taxon>
        <taxon>Fungi</taxon>
        <taxon>Dikarya</taxon>
        <taxon>Ascomycota</taxon>
        <taxon>Pezizomycotina</taxon>
        <taxon>Sordariomycetes</taxon>
        <taxon>Xylariomycetidae</taxon>
        <taxon>Xylariales</taxon>
        <taxon>Microdochiaceae</taxon>
        <taxon>Microdochium</taxon>
    </lineage>
</organism>
<proteinExistence type="predicted"/>
<dbReference type="GeneID" id="70190765"/>
<feature type="chain" id="PRO_5040465417" description="Hydrophobic surface binding protein A-domain-containing protein" evidence="1">
    <location>
        <begin position="22"/>
        <end position="192"/>
    </location>
</feature>
<evidence type="ECO:0000256" key="1">
    <source>
        <dbReference type="SAM" id="SignalP"/>
    </source>
</evidence>
<evidence type="ECO:0008006" key="4">
    <source>
        <dbReference type="Google" id="ProtNLM"/>
    </source>
</evidence>
<name>A0A9P8XWG7_9PEZI</name>
<dbReference type="OrthoDB" id="6090458at2759"/>
<dbReference type="Proteomes" id="UP000756346">
    <property type="component" value="Unassembled WGS sequence"/>
</dbReference>
<keyword evidence="1" id="KW-0732">Signal</keyword>
<evidence type="ECO:0000313" key="3">
    <source>
        <dbReference type="Proteomes" id="UP000756346"/>
    </source>
</evidence>
<dbReference type="AlphaFoldDB" id="A0A9P8XWG7"/>
<reference evidence="2" key="1">
    <citation type="journal article" date="2021" name="Nat. Commun.">
        <title>Genetic determinants of endophytism in the Arabidopsis root mycobiome.</title>
        <authorList>
            <person name="Mesny F."/>
            <person name="Miyauchi S."/>
            <person name="Thiergart T."/>
            <person name="Pickel B."/>
            <person name="Atanasova L."/>
            <person name="Karlsson M."/>
            <person name="Huettel B."/>
            <person name="Barry K.W."/>
            <person name="Haridas S."/>
            <person name="Chen C."/>
            <person name="Bauer D."/>
            <person name="Andreopoulos W."/>
            <person name="Pangilinan J."/>
            <person name="LaButti K."/>
            <person name="Riley R."/>
            <person name="Lipzen A."/>
            <person name="Clum A."/>
            <person name="Drula E."/>
            <person name="Henrissat B."/>
            <person name="Kohler A."/>
            <person name="Grigoriev I.V."/>
            <person name="Martin F.M."/>
            <person name="Hacquard S."/>
        </authorList>
    </citation>
    <scope>NUCLEOTIDE SEQUENCE</scope>
    <source>
        <strain evidence="2">MPI-CAGE-CH-0230</strain>
    </source>
</reference>
<dbReference type="RefSeq" id="XP_046007625.1">
    <property type="nucleotide sequence ID" value="XM_046161219.1"/>
</dbReference>
<dbReference type="EMBL" id="JAGTJQ010000010">
    <property type="protein sequence ID" value="KAH7021424.1"/>
    <property type="molecule type" value="Genomic_DNA"/>
</dbReference>
<accession>A0A9P8XWG7</accession>
<feature type="signal peptide" evidence="1">
    <location>
        <begin position="1"/>
        <end position="21"/>
    </location>
</feature>